<sequence length="156" mass="17285">MKLSQGVEWCLHTVVLLGQIPQGGPLPRHLIARHHGLPDEYFAKYLKLLVKAGVLLASTGPRGGYRLARPGEHITAWEVVEAIEGDQSFFHCQEIRQCGSGAASPEECNEPCAIHQMMQVAFLSWKEQLSRTTVADLVGQVPEHVRDRNRLALVNA</sequence>
<dbReference type="SUPFAM" id="SSF46785">
    <property type="entry name" value="Winged helix' DNA-binding domain"/>
    <property type="match status" value="1"/>
</dbReference>
<dbReference type="PROSITE" id="PS51197">
    <property type="entry name" value="HTH_RRF2_2"/>
    <property type="match status" value="1"/>
</dbReference>
<dbReference type="Pfam" id="PF02082">
    <property type="entry name" value="Rrf2"/>
    <property type="match status" value="1"/>
</dbReference>
<dbReference type="RefSeq" id="WP_139400803.1">
    <property type="nucleotide sequence ID" value="NZ_JACHEW010000004.1"/>
</dbReference>
<proteinExistence type="predicted"/>
<reference evidence="2 3" key="1">
    <citation type="submission" date="2019-06" db="EMBL/GenBank/DDBJ databases">
        <title>Genome sequence of Deinococcus radiopugnans ATCC 19172.</title>
        <authorList>
            <person name="Maclea K.S."/>
            <person name="Maynard C.R."/>
        </authorList>
    </citation>
    <scope>NUCLEOTIDE SEQUENCE [LARGE SCALE GENOMIC DNA]</scope>
    <source>
        <strain evidence="2 3">ATCC 19172</strain>
    </source>
</reference>
<dbReference type="PANTHER" id="PTHR33221:SF13">
    <property type="entry name" value="TRANSCRIPTIONAL REGULATOR-RELATED"/>
    <property type="match status" value="1"/>
</dbReference>
<name>A0A5C4Y9Y6_9DEIO</name>
<dbReference type="AlphaFoldDB" id="A0A5C4Y9Y6"/>
<accession>A0A5C4Y9Y6</accession>
<evidence type="ECO:0000313" key="2">
    <source>
        <dbReference type="EMBL" id="TNM72343.1"/>
    </source>
</evidence>
<dbReference type="Proteomes" id="UP000629870">
    <property type="component" value="Unassembled WGS sequence"/>
</dbReference>
<dbReference type="InterPro" id="IPR036388">
    <property type="entry name" value="WH-like_DNA-bd_sf"/>
</dbReference>
<dbReference type="Gene3D" id="1.10.10.10">
    <property type="entry name" value="Winged helix-like DNA-binding domain superfamily/Winged helix DNA-binding domain"/>
    <property type="match status" value="1"/>
</dbReference>
<dbReference type="EMBL" id="VDMO01000003">
    <property type="protein sequence ID" value="TNM72343.1"/>
    <property type="molecule type" value="Genomic_DNA"/>
</dbReference>
<dbReference type="InterPro" id="IPR036390">
    <property type="entry name" value="WH_DNA-bd_sf"/>
</dbReference>
<dbReference type="GO" id="GO:0005829">
    <property type="term" value="C:cytosol"/>
    <property type="evidence" value="ECO:0007669"/>
    <property type="project" value="TreeGrafter"/>
</dbReference>
<organism evidence="2 3">
    <name type="scientific">Deinococcus radiopugnans ATCC 19172</name>
    <dbReference type="NCBI Taxonomy" id="585398"/>
    <lineage>
        <taxon>Bacteria</taxon>
        <taxon>Thermotogati</taxon>
        <taxon>Deinococcota</taxon>
        <taxon>Deinococci</taxon>
        <taxon>Deinococcales</taxon>
        <taxon>Deinococcaceae</taxon>
        <taxon>Deinococcus</taxon>
    </lineage>
</organism>
<evidence type="ECO:0000313" key="3">
    <source>
        <dbReference type="Proteomes" id="UP000313988"/>
    </source>
</evidence>
<gene>
    <name evidence="2" type="ORF">FHR04_03330</name>
    <name evidence="1" type="ORF">HNQ04_001200</name>
</gene>
<comment type="caution">
    <text evidence="2">The sequence shown here is derived from an EMBL/GenBank/DDBJ whole genome shotgun (WGS) entry which is preliminary data.</text>
</comment>
<dbReference type="NCBIfam" id="TIGR00738">
    <property type="entry name" value="rrf2_super"/>
    <property type="match status" value="1"/>
</dbReference>
<keyword evidence="4" id="KW-1185">Reference proteome</keyword>
<dbReference type="OrthoDB" id="9808360at2"/>
<dbReference type="PANTHER" id="PTHR33221">
    <property type="entry name" value="WINGED HELIX-TURN-HELIX TRANSCRIPTIONAL REGULATOR, RRF2 FAMILY"/>
    <property type="match status" value="1"/>
</dbReference>
<dbReference type="EMBL" id="JACHEW010000004">
    <property type="protein sequence ID" value="MBB6015968.1"/>
    <property type="molecule type" value="Genomic_DNA"/>
</dbReference>
<reference evidence="1 4" key="2">
    <citation type="submission" date="2020-08" db="EMBL/GenBank/DDBJ databases">
        <title>Genomic Encyclopedia of Type Strains, Phase IV (KMG-IV): sequencing the most valuable type-strain genomes for metagenomic binning, comparative biology and taxonomic classification.</title>
        <authorList>
            <person name="Goeker M."/>
        </authorList>
    </citation>
    <scope>NUCLEOTIDE SEQUENCE [LARGE SCALE GENOMIC DNA]</scope>
    <source>
        <strain evidence="1 4">DSM 12027</strain>
    </source>
</reference>
<evidence type="ECO:0000313" key="1">
    <source>
        <dbReference type="EMBL" id="MBB6015968.1"/>
    </source>
</evidence>
<protein>
    <submittedName>
        <fullName evidence="1">Rrf2 family protein</fullName>
    </submittedName>
    <submittedName>
        <fullName evidence="2">Rrf2 family transcriptional regulator</fullName>
    </submittedName>
</protein>
<dbReference type="PROSITE" id="PS01332">
    <property type="entry name" value="HTH_RRF2_1"/>
    <property type="match status" value="1"/>
</dbReference>
<evidence type="ECO:0000313" key="4">
    <source>
        <dbReference type="Proteomes" id="UP000629870"/>
    </source>
</evidence>
<dbReference type="InterPro" id="IPR030489">
    <property type="entry name" value="TR_Rrf2-type_CS"/>
</dbReference>
<dbReference type="GO" id="GO:0003700">
    <property type="term" value="F:DNA-binding transcription factor activity"/>
    <property type="evidence" value="ECO:0007669"/>
    <property type="project" value="TreeGrafter"/>
</dbReference>
<dbReference type="InterPro" id="IPR000944">
    <property type="entry name" value="Tscrpt_reg_Rrf2"/>
</dbReference>
<dbReference type="Proteomes" id="UP000313988">
    <property type="component" value="Unassembled WGS sequence"/>
</dbReference>